<evidence type="ECO:0000256" key="6">
    <source>
        <dbReference type="ARBA" id="ARBA00022692"/>
    </source>
</evidence>
<dbReference type="AlphaFoldDB" id="Q1RLR8"/>
<dbReference type="PANTHER" id="PTHR12002">
    <property type="entry name" value="CLAUDIN"/>
    <property type="match status" value="1"/>
</dbReference>
<gene>
    <name evidence="15 16" type="primary">cldn30</name>
    <name evidence="13 15" type="ORF">zgc:136892</name>
</gene>
<feature type="compositionally biased region" description="Polar residues" evidence="10">
    <location>
        <begin position="248"/>
        <end position="286"/>
    </location>
</feature>
<dbReference type="Proteomes" id="UP000000437">
    <property type="component" value="Chromosome 21"/>
</dbReference>
<evidence type="ECO:0000256" key="4">
    <source>
        <dbReference type="ARBA" id="ARBA00022427"/>
    </source>
</evidence>
<proteinExistence type="evidence at transcript level"/>
<dbReference type="GO" id="GO:0005198">
    <property type="term" value="F:structural molecule activity"/>
    <property type="evidence" value="ECO:0007669"/>
    <property type="project" value="InterPro"/>
</dbReference>
<dbReference type="GO" id="GO:0005886">
    <property type="term" value="C:plasma membrane"/>
    <property type="evidence" value="ECO:0000318"/>
    <property type="project" value="GO_Central"/>
</dbReference>
<evidence type="ECO:0000256" key="9">
    <source>
        <dbReference type="ARBA" id="ARBA00023136"/>
    </source>
</evidence>
<evidence type="ECO:0000256" key="2">
    <source>
        <dbReference type="ARBA" id="ARBA00004651"/>
    </source>
</evidence>
<feature type="transmembrane region" description="Helical" evidence="11">
    <location>
        <begin position="83"/>
        <end position="109"/>
    </location>
</feature>
<feature type="signal peptide" evidence="12">
    <location>
        <begin position="1"/>
        <end position="21"/>
    </location>
</feature>
<reference evidence="13" key="1">
    <citation type="submission" date="2006-04" db="EMBL/GenBank/DDBJ databases">
        <authorList>
            <consortium name="NIH - Zebrafish Gene Collection (ZGC) project"/>
        </authorList>
    </citation>
    <scope>NUCLEOTIDE SEQUENCE [LARGE SCALE MRNA]</scope>
    <source>
        <tissue evidence="13">Whole</tissue>
    </source>
</reference>
<reference evidence="14" key="3">
    <citation type="journal article" date="2013" name="Nature">
        <title>The zebrafish reference genome sequence and its relationship to the human genome.</title>
        <authorList>
            <consortium name="Genome Reference Consortium Zebrafish"/>
            <person name="Howe K."/>
            <person name="Clark M.D."/>
            <person name="Torroja C.F."/>
            <person name="Torrance J."/>
            <person name="Berthelot C."/>
            <person name="Muffato M."/>
            <person name="Collins J.E."/>
            <person name="Humphray S."/>
            <person name="McLaren K."/>
            <person name="Matthews L."/>
            <person name="McLaren S."/>
            <person name="Sealy I."/>
            <person name="Caccamo M."/>
            <person name="Churcher C."/>
            <person name="Scott C."/>
            <person name="Barrett J.C."/>
            <person name="Koch R."/>
            <person name="Rauch G.J."/>
            <person name="White S."/>
            <person name="Chow W."/>
            <person name="Kilian B."/>
            <person name="Quintais L.T."/>
            <person name="Guerra-Assuncao J.A."/>
            <person name="Zhou Y."/>
            <person name="Gu Y."/>
            <person name="Yen J."/>
            <person name="Vogel J.H."/>
            <person name="Eyre T."/>
            <person name="Redmond S."/>
            <person name="Banerjee R."/>
            <person name="Chi J."/>
            <person name="Fu B."/>
            <person name="Langley E."/>
            <person name="Maguire S.F."/>
            <person name="Laird G.K."/>
            <person name="Lloyd D."/>
            <person name="Kenyon E."/>
            <person name="Donaldson S."/>
            <person name="Sehra H."/>
            <person name="Almeida-King J."/>
            <person name="Loveland J."/>
            <person name="Trevanion S."/>
            <person name="Jones M."/>
            <person name="Quail M."/>
            <person name="Willey D."/>
            <person name="Hunt A."/>
            <person name="Burton J."/>
            <person name="Sims S."/>
            <person name="McLay K."/>
            <person name="Plumb B."/>
            <person name="Davis J."/>
            <person name="Clee C."/>
            <person name="Oliver K."/>
            <person name="Clark R."/>
            <person name="Riddle C."/>
            <person name="Elliot D."/>
            <person name="Eliott D."/>
            <person name="Threadgold G."/>
            <person name="Harden G."/>
            <person name="Ware D."/>
            <person name="Begum S."/>
            <person name="Mortimore B."/>
            <person name="Mortimer B."/>
            <person name="Kerry G."/>
            <person name="Heath P."/>
            <person name="Phillimore B."/>
            <person name="Tracey A."/>
            <person name="Corby N."/>
            <person name="Dunn M."/>
            <person name="Johnson C."/>
            <person name="Wood J."/>
            <person name="Clark S."/>
            <person name="Pelan S."/>
            <person name="Griffiths G."/>
            <person name="Smith M."/>
            <person name="Glithero R."/>
            <person name="Howden P."/>
            <person name="Barker N."/>
            <person name="Lloyd C."/>
            <person name="Stevens C."/>
            <person name="Harley J."/>
            <person name="Holt K."/>
            <person name="Panagiotidis G."/>
            <person name="Lovell J."/>
            <person name="Beasley H."/>
            <person name="Henderson C."/>
            <person name="Gordon D."/>
            <person name="Auger K."/>
            <person name="Wright D."/>
            <person name="Collins J."/>
            <person name="Raisen C."/>
            <person name="Dyer L."/>
            <person name="Leung K."/>
            <person name="Robertson L."/>
            <person name="Ambridge K."/>
            <person name="Leongamornlert D."/>
            <person name="McGuire S."/>
            <person name="Gilderthorp R."/>
            <person name="Griffiths C."/>
            <person name="Manthravadi D."/>
            <person name="Nichol S."/>
            <person name="Barker G."/>
            <person name="Whitehead S."/>
            <person name="Kay M."/>
            <person name="Brown J."/>
            <person name="Murnane C."/>
            <person name="Gray E."/>
            <person name="Humphries M."/>
            <person name="Sycamore N."/>
            <person name="Barker D."/>
            <person name="Saunders D."/>
            <person name="Wallis J."/>
            <person name="Babbage A."/>
            <person name="Hammond S."/>
            <person name="Mashreghi-Mohammadi M."/>
            <person name="Barr L."/>
            <person name="Martin S."/>
            <person name="Wray P."/>
            <person name="Ellington A."/>
            <person name="Matthews N."/>
            <person name="Ellwood M."/>
            <person name="Woodmansey R."/>
            <person name="Clark G."/>
            <person name="Cooper J."/>
            <person name="Cooper J."/>
            <person name="Tromans A."/>
            <person name="Grafham D."/>
            <person name="Skuce C."/>
            <person name="Pandian R."/>
            <person name="Andrews R."/>
            <person name="Harrison E."/>
            <person name="Kimberley A."/>
            <person name="Garnett J."/>
            <person name="Fosker N."/>
            <person name="Hall R."/>
            <person name="Garner P."/>
            <person name="Kelly D."/>
            <person name="Bird C."/>
            <person name="Palmer S."/>
            <person name="Gehring I."/>
            <person name="Berger A."/>
            <person name="Dooley C.M."/>
            <person name="Ersan-Urun Z."/>
            <person name="Eser C."/>
            <person name="Geiger H."/>
            <person name="Geisler M."/>
            <person name="Karotki L."/>
            <person name="Kirn A."/>
            <person name="Konantz J."/>
            <person name="Konantz M."/>
            <person name="Oberlander M."/>
            <person name="Rudolph-Geiger S."/>
            <person name="Teucke M."/>
            <person name="Lanz C."/>
            <person name="Raddatz G."/>
            <person name="Osoegawa K."/>
            <person name="Zhu B."/>
            <person name="Rapp A."/>
            <person name="Widaa S."/>
            <person name="Langford C."/>
            <person name="Yang F."/>
            <person name="Schuster S.C."/>
            <person name="Carter N.P."/>
            <person name="Harrow J."/>
            <person name="Ning Z."/>
            <person name="Herrero J."/>
            <person name="Searle S.M."/>
            <person name="Enright A."/>
            <person name="Geisler R."/>
            <person name="Plasterk R.H."/>
            <person name="Lee C."/>
            <person name="Westerfield M."/>
            <person name="de Jong P.J."/>
            <person name="Zon L.I."/>
            <person name="Postlethwait J.H."/>
            <person name="Nusslein-Volhard C."/>
            <person name="Hubbard T.J."/>
            <person name="Roest Crollius H."/>
            <person name="Rogers J."/>
            <person name="Stemple D.L."/>
        </authorList>
    </citation>
    <scope>NUCLEOTIDE SEQUENCE [LARGE SCALE GENOMIC DNA]</scope>
</reference>
<evidence type="ECO:0000313" key="16">
    <source>
        <dbReference type="ZFIN" id="ZDB-GENE-060421-4745"/>
    </source>
</evidence>
<keyword evidence="5" id="KW-1003">Cell membrane</keyword>
<evidence type="ECO:0000313" key="13">
    <source>
        <dbReference type="EMBL" id="AAI15316.1"/>
    </source>
</evidence>
<feature type="chain" id="PRO_5035034442" evidence="12 15">
    <location>
        <begin position="22"/>
        <end position="294"/>
    </location>
</feature>
<dbReference type="InterPro" id="IPR004031">
    <property type="entry name" value="PMP22/EMP/MP20/Claudin"/>
</dbReference>
<evidence type="ECO:0000256" key="1">
    <source>
        <dbReference type="ARBA" id="ARBA00004435"/>
    </source>
</evidence>
<dbReference type="PRINTS" id="PR01077">
    <property type="entry name" value="CLAUDIN"/>
</dbReference>
<dbReference type="ZFIN" id="ZDB-GENE-060421-4745">
    <property type="gene designation" value="cldn30"/>
</dbReference>
<dbReference type="Gene3D" id="1.20.140.150">
    <property type="match status" value="1"/>
</dbReference>
<keyword evidence="8 11" id="KW-1133">Transmembrane helix</keyword>
<evidence type="ECO:0000256" key="11">
    <source>
        <dbReference type="SAM" id="Phobius"/>
    </source>
</evidence>
<evidence type="ECO:0000256" key="10">
    <source>
        <dbReference type="SAM" id="MobiDB-lite"/>
    </source>
</evidence>
<feature type="transmembrane region" description="Helical" evidence="11">
    <location>
        <begin position="161"/>
        <end position="183"/>
    </location>
</feature>
<dbReference type="Pfam" id="PF00822">
    <property type="entry name" value="PMP22_Claudin"/>
    <property type="match status" value="1"/>
</dbReference>
<evidence type="ECO:0000256" key="8">
    <source>
        <dbReference type="ARBA" id="ARBA00022989"/>
    </source>
</evidence>
<keyword evidence="12 15" id="KW-0732">Signal</keyword>
<feature type="region of interest" description="Disordered" evidence="10">
    <location>
        <begin position="245"/>
        <end position="294"/>
    </location>
</feature>
<evidence type="ECO:0000313" key="14">
    <source>
        <dbReference type="Proteomes" id="UP000000437"/>
    </source>
</evidence>
<evidence type="ECO:0000256" key="5">
    <source>
        <dbReference type="ARBA" id="ARBA00022475"/>
    </source>
</evidence>
<dbReference type="CTD" id="678612"/>
<keyword evidence="14" id="KW-1185">Reference proteome</keyword>
<dbReference type="RefSeq" id="NP_001035450.1">
    <property type="nucleotide sequence ID" value="NM_001040360.1"/>
</dbReference>
<keyword evidence="7" id="KW-0965">Cell junction</keyword>
<evidence type="ECO:0000313" key="15">
    <source>
        <dbReference type="RefSeq" id="NP_001035450.1"/>
    </source>
</evidence>
<dbReference type="OrthoDB" id="8894287at2759"/>
<comment type="subcellular location">
    <subcellularLocation>
        <location evidence="1">Cell junction</location>
        <location evidence="1">Tight junction</location>
    </subcellularLocation>
    <subcellularLocation>
        <location evidence="2">Cell membrane</location>
        <topology evidence="2">Multi-pass membrane protein</topology>
    </subcellularLocation>
</comment>
<dbReference type="GO" id="GO:0007155">
    <property type="term" value="P:cell adhesion"/>
    <property type="evidence" value="ECO:0000318"/>
    <property type="project" value="GO_Central"/>
</dbReference>
<evidence type="ECO:0000256" key="3">
    <source>
        <dbReference type="ARBA" id="ARBA00008295"/>
    </source>
</evidence>
<evidence type="ECO:0000256" key="7">
    <source>
        <dbReference type="ARBA" id="ARBA00022949"/>
    </source>
</evidence>
<reference evidence="15" key="5">
    <citation type="submission" date="2025-04" db="UniProtKB">
        <authorList>
            <consortium name="RefSeq"/>
        </authorList>
    </citation>
    <scope>IDENTIFICATION</scope>
</reference>
<dbReference type="FunFam" id="1.20.140.150:FF:000001">
    <property type="entry name" value="Claudin"/>
    <property type="match status" value="1"/>
</dbReference>
<organism evidence="13">
    <name type="scientific">Danio rerio</name>
    <name type="common">Zebrafish</name>
    <name type="synonym">Brachydanio rerio</name>
    <dbReference type="NCBI Taxonomy" id="7955"/>
    <lineage>
        <taxon>Eukaryota</taxon>
        <taxon>Metazoa</taxon>
        <taxon>Chordata</taxon>
        <taxon>Craniata</taxon>
        <taxon>Vertebrata</taxon>
        <taxon>Euteleostomi</taxon>
        <taxon>Actinopterygii</taxon>
        <taxon>Neopterygii</taxon>
        <taxon>Teleostei</taxon>
        <taxon>Ostariophysi</taxon>
        <taxon>Cypriniformes</taxon>
        <taxon>Danionidae</taxon>
        <taxon>Danioninae</taxon>
        <taxon>Danio</taxon>
    </lineage>
</organism>
<accession>Q1RLR8</accession>
<sequence length="294" mass="31609">MASLGMHMLASALALMGWTAALLCCILPMWRVTAFIGTTIVTSEIMWEGIWMNCVVQSTGQIQCKPYESTLALDVNLQASRALMVMSVIVGAVGLILTFIGGKCTIFLIRSERSKMKIVTAAGAILIIAGILCLIPPSWSAGMVVKAFYNPQLADPQRRELGGAIYLGWGGAIVLILSGGILCTSKCKDKPEDDRGPSVKYLVVRSSQAGSSRPGSQRMHPISVRSLQSGAPSVRSQWSQKAPFIQGRPQSVGSNQSRPTPTKSQFASSESMLVSEQDEGMSTKSQLFHDGFIH</sequence>
<dbReference type="InterPro" id="IPR006187">
    <property type="entry name" value="Claudin"/>
</dbReference>
<dbReference type="GeneID" id="678612"/>
<dbReference type="KEGG" id="dre:678612"/>
<dbReference type="PhylomeDB" id="Q1RLR8"/>
<keyword evidence="9 11" id="KW-0472">Membrane</keyword>
<dbReference type="EMBL" id="BC115315">
    <property type="protein sequence ID" value="AAI15316.1"/>
    <property type="molecule type" value="mRNA"/>
</dbReference>
<dbReference type="AGR" id="ZFIN:ZDB-GENE-060421-4745"/>
<feature type="transmembrane region" description="Helical" evidence="11">
    <location>
        <begin position="121"/>
        <end position="141"/>
    </location>
</feature>
<comment type="similarity">
    <text evidence="3">Belongs to the claudin family.</text>
</comment>
<dbReference type="GO" id="GO:0005923">
    <property type="term" value="C:bicellular tight junction"/>
    <property type="evidence" value="ECO:0000318"/>
    <property type="project" value="GO_Central"/>
</dbReference>
<name>Q1RLR8_DANRE</name>
<reference evidence="15" key="2">
    <citation type="journal article" date="2013" name="Mar. Genomics">
        <title>Phylogenetic revision of the claudin gene family.</title>
        <authorList>
            <person name="Baltzegar D.A."/>
            <person name="Reading B.J."/>
            <person name="Brune E.S."/>
            <person name="Borski R.J."/>
        </authorList>
    </citation>
    <scope>NUCLEOTIDE SEQUENCE</scope>
</reference>
<keyword evidence="4" id="KW-0796">Tight junction</keyword>
<evidence type="ECO:0000256" key="12">
    <source>
        <dbReference type="SAM" id="SignalP"/>
    </source>
</evidence>
<keyword evidence="6 11" id="KW-0812">Transmembrane</keyword>
<protein>
    <submittedName>
        <fullName evidence="15">Uncharacterized protein LOC678612 precursor</fullName>
    </submittedName>
    <submittedName>
        <fullName evidence="13">Zgc:136892</fullName>
    </submittedName>
</protein>
<dbReference type="GO" id="GO:0070830">
    <property type="term" value="P:bicellular tight junction assembly"/>
    <property type="evidence" value="ECO:0000318"/>
    <property type="project" value="GO_Central"/>
</dbReference>
<reference evidence="15" key="4">
    <citation type="journal article" date="2015" name="Nat. Commun.">
        <title>RFX transcription factors are essential for hearing in mice.</title>
        <authorList>
            <person name="Elkon R."/>
            <person name="Milon B."/>
            <person name="Morrison L."/>
            <person name="Shah M."/>
            <person name="Vijayakumar S."/>
            <person name="Racherla M."/>
            <person name="Leitch C.C."/>
            <person name="Silipino L."/>
            <person name="Hadi S."/>
            <person name="Weiss-Gayet M."/>
            <person name="Barras E."/>
            <person name="Schmid C.D."/>
            <person name="Ait-Lounis A."/>
            <person name="Barnes A."/>
            <person name="Song Y."/>
            <person name="Eisenman D.J."/>
            <person name="Eliyahu E."/>
            <person name="Frolenkov G.I."/>
            <person name="Strome S.E."/>
            <person name="Durand B."/>
            <person name="Zaghloul N.A."/>
            <person name="Jones S.M."/>
            <person name="Reith W."/>
            <person name="Hertzano R."/>
        </authorList>
    </citation>
    <scope>NUCLEOTIDE SEQUENCE</scope>
</reference>